<gene>
    <name evidence="9" type="primary">KIAA1217</name>
</gene>
<dbReference type="Proteomes" id="UP000694387">
    <property type="component" value="Chromosome 29"/>
</dbReference>
<feature type="domain" description="Actin interacting protein 3-like C-terminal" evidence="8">
    <location>
        <begin position="572"/>
        <end position="741"/>
    </location>
</feature>
<name>A0A8C4LEX6_EQUAS</name>
<reference evidence="9" key="3">
    <citation type="submission" date="2025-09" db="UniProtKB">
        <authorList>
            <consortium name="Ensembl"/>
        </authorList>
    </citation>
    <scope>IDENTIFICATION</scope>
</reference>
<evidence type="ECO:0000313" key="9">
    <source>
        <dbReference type="Ensembl" id="ENSEASP00005009731.2"/>
    </source>
</evidence>
<comment type="subcellular location">
    <subcellularLocation>
        <location evidence="1">Cytoplasm</location>
        <location evidence="1">Cytoskeleton</location>
    </subcellularLocation>
</comment>
<feature type="compositionally biased region" description="Low complexity" evidence="7">
    <location>
        <begin position="1117"/>
        <end position="1136"/>
    </location>
</feature>
<feature type="compositionally biased region" description="Basic and acidic residues" evidence="7">
    <location>
        <begin position="1074"/>
        <end position="1086"/>
    </location>
</feature>
<evidence type="ECO:0000256" key="1">
    <source>
        <dbReference type="ARBA" id="ARBA00004245"/>
    </source>
</evidence>
<reference evidence="9" key="2">
    <citation type="submission" date="2025-08" db="UniProtKB">
        <authorList>
            <consortium name="Ensembl"/>
        </authorList>
    </citation>
    <scope>IDENTIFICATION</scope>
</reference>
<evidence type="ECO:0000256" key="4">
    <source>
        <dbReference type="ARBA" id="ARBA00023054"/>
    </source>
</evidence>
<feature type="compositionally biased region" description="Polar residues" evidence="7">
    <location>
        <begin position="1214"/>
        <end position="1253"/>
    </location>
</feature>
<keyword evidence="5" id="KW-0206">Cytoskeleton</keyword>
<feature type="compositionally biased region" description="Low complexity" evidence="7">
    <location>
        <begin position="890"/>
        <end position="905"/>
    </location>
</feature>
<dbReference type="AlphaFoldDB" id="A0A8C4LEX6"/>
<feature type="region of interest" description="Disordered" evidence="7">
    <location>
        <begin position="1"/>
        <end position="74"/>
    </location>
</feature>
<feature type="compositionally biased region" description="Basic and acidic residues" evidence="7">
    <location>
        <begin position="1"/>
        <end position="11"/>
    </location>
</feature>
<dbReference type="PANTHER" id="PTHR22741:SF11">
    <property type="entry name" value="SICKLE TAIL PROTEIN HOMOLOG"/>
    <property type="match status" value="1"/>
</dbReference>
<evidence type="ECO:0000256" key="7">
    <source>
        <dbReference type="SAM" id="MobiDB-lite"/>
    </source>
</evidence>
<keyword evidence="4 6" id="KW-0175">Coiled coil</keyword>
<dbReference type="Pfam" id="PF03915">
    <property type="entry name" value="AIP3"/>
    <property type="match status" value="2"/>
</dbReference>
<dbReference type="Ensembl" id="ENSEAST00005010565.2">
    <property type="protein sequence ID" value="ENSEASP00005009731.2"/>
    <property type="gene ID" value="ENSEASG00005006898.2"/>
</dbReference>
<feature type="compositionally biased region" description="Basic and acidic residues" evidence="7">
    <location>
        <begin position="33"/>
        <end position="46"/>
    </location>
</feature>
<feature type="compositionally biased region" description="Polar residues" evidence="7">
    <location>
        <begin position="1145"/>
        <end position="1155"/>
    </location>
</feature>
<feature type="region of interest" description="Disordered" evidence="7">
    <location>
        <begin position="874"/>
        <end position="908"/>
    </location>
</feature>
<feature type="compositionally biased region" description="Polar residues" evidence="7">
    <location>
        <begin position="1164"/>
        <end position="1180"/>
    </location>
</feature>
<feature type="domain" description="Actin interacting protein 3-like C-terminal" evidence="8">
    <location>
        <begin position="187"/>
        <end position="267"/>
    </location>
</feature>
<dbReference type="Gene3D" id="1.20.58.1540">
    <property type="entry name" value="Actin interacting protein 3, C-terminal domain"/>
    <property type="match status" value="1"/>
</dbReference>
<feature type="region of interest" description="Disordered" evidence="7">
    <location>
        <begin position="568"/>
        <end position="597"/>
    </location>
</feature>
<dbReference type="FunFam" id="1.20.58.1540:FF:000001">
    <property type="entry name" value="SRC kinase signaling inhibitor 1"/>
    <property type="match status" value="1"/>
</dbReference>
<evidence type="ECO:0000256" key="6">
    <source>
        <dbReference type="SAM" id="Coils"/>
    </source>
</evidence>
<feature type="region of interest" description="Disordered" evidence="7">
    <location>
        <begin position="110"/>
        <end position="176"/>
    </location>
</feature>
<accession>A0A8C4LEX6</accession>
<protein>
    <submittedName>
        <fullName evidence="9">KIAA1217</fullName>
    </submittedName>
</protein>
<dbReference type="GeneTree" id="ENSGT00940000156098"/>
<feature type="coiled-coil region" evidence="6">
    <location>
        <begin position="610"/>
        <end position="647"/>
    </location>
</feature>
<organism evidence="9 10">
    <name type="scientific">Equus asinus</name>
    <name type="common">Donkey</name>
    <name type="synonym">Equus africanus asinus</name>
    <dbReference type="NCBI Taxonomy" id="9793"/>
    <lineage>
        <taxon>Eukaryota</taxon>
        <taxon>Metazoa</taxon>
        <taxon>Chordata</taxon>
        <taxon>Craniata</taxon>
        <taxon>Vertebrata</taxon>
        <taxon>Euteleostomi</taxon>
        <taxon>Mammalia</taxon>
        <taxon>Eutheria</taxon>
        <taxon>Laurasiatheria</taxon>
        <taxon>Perissodactyla</taxon>
        <taxon>Equidae</taxon>
        <taxon>Equus</taxon>
    </lineage>
</organism>
<evidence type="ECO:0000256" key="2">
    <source>
        <dbReference type="ARBA" id="ARBA00022490"/>
    </source>
</evidence>
<feature type="compositionally biased region" description="Pro residues" evidence="7">
    <location>
        <begin position="1010"/>
        <end position="1019"/>
    </location>
</feature>
<keyword evidence="3" id="KW-0597">Phosphoprotein</keyword>
<feature type="compositionally biased region" description="Polar residues" evidence="7">
    <location>
        <begin position="18"/>
        <end position="28"/>
    </location>
</feature>
<dbReference type="GO" id="GO:0005813">
    <property type="term" value="C:centrosome"/>
    <property type="evidence" value="ECO:0007669"/>
    <property type="project" value="Ensembl"/>
</dbReference>
<feature type="compositionally biased region" description="Basic and acidic residues" evidence="7">
    <location>
        <begin position="110"/>
        <end position="119"/>
    </location>
</feature>
<evidence type="ECO:0000256" key="3">
    <source>
        <dbReference type="ARBA" id="ARBA00022553"/>
    </source>
</evidence>
<dbReference type="GO" id="GO:0005737">
    <property type="term" value="C:cytoplasm"/>
    <property type="evidence" value="ECO:0007669"/>
    <property type="project" value="TreeGrafter"/>
</dbReference>
<reference evidence="9 10" key="1">
    <citation type="journal article" date="2020" name="Nat. Commun.">
        <title>Donkey genomes provide new insights into domestication and selection for coat color.</title>
        <authorList>
            <person name="Wang"/>
            <person name="C."/>
            <person name="Li"/>
            <person name="H."/>
            <person name="Guo"/>
            <person name="Y."/>
            <person name="Huang"/>
            <person name="J."/>
            <person name="Sun"/>
            <person name="Y."/>
            <person name="Min"/>
            <person name="J."/>
            <person name="Wang"/>
            <person name="J."/>
            <person name="Fang"/>
            <person name="X."/>
            <person name="Zhao"/>
            <person name="Z."/>
            <person name="Wang"/>
            <person name="S."/>
            <person name="Zhang"/>
            <person name="Y."/>
            <person name="Liu"/>
            <person name="Q."/>
            <person name="Jiang"/>
            <person name="Q."/>
            <person name="Wang"/>
            <person name="X."/>
            <person name="Guo"/>
            <person name="Y."/>
            <person name="Yang"/>
            <person name="C."/>
            <person name="Wang"/>
            <person name="Y."/>
            <person name="Tian"/>
            <person name="F."/>
            <person name="Zhuang"/>
            <person name="G."/>
            <person name="Fan"/>
            <person name="Y."/>
            <person name="Gao"/>
            <person name="Q."/>
            <person name="Li"/>
            <person name="Y."/>
            <person name="Ju"/>
            <person name="Z."/>
            <person name="Li"/>
            <person name="J."/>
            <person name="Li"/>
            <person name="R."/>
            <person name="Hou"/>
            <person name="M."/>
            <person name="Yang"/>
            <person name="G."/>
            <person name="Liu"/>
            <person name="G."/>
            <person name="Liu"/>
            <person name="W."/>
            <person name="Guo"/>
            <person name="J."/>
            <person name="Pan"/>
            <person name="S."/>
            <person name="Fan"/>
            <person name="G."/>
            <person name="Zhang"/>
            <person name="W."/>
            <person name="Zhang"/>
            <person name="R."/>
            <person name="Yu"/>
            <person name="J."/>
            <person name="Zhang"/>
            <person name="X."/>
            <person name="Yin"/>
            <person name="Q."/>
            <person name="Ji"/>
            <person name="C."/>
            <person name="Jin"/>
            <person name="Y."/>
            <person name="Yue"/>
            <person name="G."/>
            <person name="Liu"/>
            <person name="M."/>
            <person name="Xu"/>
            <person name="J."/>
            <person name="Liu"/>
            <person name="S."/>
            <person name="Jordana"/>
            <person name="J."/>
            <person name="Noce"/>
            <person name="A."/>
            <person name="Amills"/>
            <person name="M."/>
            <person name="Wu"/>
            <person name="D.D."/>
            <person name="Li"/>
            <person name="S."/>
            <person name="Zhou"/>
            <person name="X. and Zhong"/>
            <person name="J."/>
        </authorList>
    </citation>
    <scope>NUCLEOTIDE SEQUENCE [LARGE SCALE GENOMIC DNA]</scope>
</reference>
<feature type="compositionally biased region" description="Pro residues" evidence="7">
    <location>
        <begin position="307"/>
        <end position="327"/>
    </location>
</feature>
<feature type="compositionally biased region" description="Polar residues" evidence="7">
    <location>
        <begin position="48"/>
        <end position="61"/>
    </location>
</feature>
<proteinExistence type="predicted"/>
<evidence type="ECO:0000259" key="8">
    <source>
        <dbReference type="Pfam" id="PF03915"/>
    </source>
</evidence>
<dbReference type="InterPro" id="IPR022782">
    <property type="entry name" value="AIP3-like_C"/>
</dbReference>
<evidence type="ECO:0000256" key="5">
    <source>
        <dbReference type="ARBA" id="ARBA00023212"/>
    </source>
</evidence>
<feature type="region of interest" description="Disordered" evidence="7">
    <location>
        <begin position="455"/>
        <end position="476"/>
    </location>
</feature>
<dbReference type="InterPro" id="IPR051825">
    <property type="entry name" value="SRCIN1"/>
</dbReference>
<feature type="compositionally biased region" description="Polar residues" evidence="7">
    <location>
        <begin position="1046"/>
        <end position="1068"/>
    </location>
</feature>
<feature type="region of interest" description="Disordered" evidence="7">
    <location>
        <begin position="969"/>
        <end position="1253"/>
    </location>
</feature>
<feature type="region of interest" description="Disordered" evidence="7">
    <location>
        <begin position="290"/>
        <end position="335"/>
    </location>
</feature>
<dbReference type="PANTHER" id="PTHR22741">
    <property type="entry name" value="P140CAP/SNIP-RELATED"/>
    <property type="match status" value="1"/>
</dbReference>
<evidence type="ECO:0000313" key="10">
    <source>
        <dbReference type="Proteomes" id="UP000694387"/>
    </source>
</evidence>
<keyword evidence="2" id="KW-0963">Cytoplasm</keyword>
<keyword evidence="10" id="KW-1185">Reference proteome</keyword>
<sequence length="1253" mass="136785">MEENESQKCEPCRPYSADSRQMQEQGKSNLHGALEDAECRRTKERLPNANSRVSGSKSSRNIPRRHTLGGPRSSKEILGMQTSEMDRKREAFLEHLKQKYPHHATAIMGHQERLRDQTRSPKLSHSPQPPNLGDPVEHLSEASVDSLEAMSEGDAPSPFSRGSRTRASLPVVRSTNQTKERSLGVLYLQYGDETKQLRMPNEITSADTIRALFVSAFPQQLTMKMLESPSVAIYIKDESRNVYYELNDVRNIQDRSLLKVYNKDPAHAFNHAPKTMNGDMRMQREIVYARGDGPGASRPGSTAHPPHAIPNSPPSTPVPHSMPPSPSRIPYGGSRPMVVPGNATIPRDRLSSLPVSRSISPSPSAILERRDVKPDEDMSGKNIAMYRNEGFYPEPYLYHEGRMSIASSHGGHPLDVPDHIIAYHRTAIRSASAYCNPTLQAEMQMEQSLYRQKSRKYPDSHLPTLGSKTPPSSPHRVSDLRMVDMHAHHNAHGPPLTMQPDRVSPSRQAFKKEPGTLVYIEKPRTTPGLSGIVDLGPPLVEKQVFAYSTATIPKDRETSEKMMKTAASKNHTDSAGTPHVPGGKPLSALESTGPPSQPLPAGASAIHMSLLDMRRSVAELRLQLQQMRQLQLQNQELLRAMMKKAELEISGKVVETMKRLEDPVQRQRVLVEQERQKYLREEEKIVKKLCELEDFVEDLKKDSPSAGRVVTLKDVEDGAFLLRQVGEAVATLKGEFPTLQNKMRAILRIEVEAVRFLKEEPHRLDSLLQRVRGMTDTLTMLRRHVTDGLLKGTDAAQAAQYVAMEKATAAEVLKNQEEALHTSGQPLHGAGVPGDMKSEVMPLTVHHAQSSPVVIQTSQLSSALLNPAQHLPGGTGPYLASSPAVTQEGTSALQSAQAPQSPQTPVNGSTMQSLFIEEIHSVSSKNRAVSIEKAERKWEEKRQNLDHYNGKEFEKLLEEAQANIMKSIPNLEMPPTSGPQPKGDAPVDKLDLSEDSSNSEQDLDKQGGKSPPPPPPPPRRSYLPGSGLTTTRSGDVIYTSRKENITTKGSSGTPQTSRMPVPMSSKNRPGSLDKPGKQSKLQDPRQYRQANGSAKKAGGDCKPTFPSLPASKIPALSPSSGKSSSLPPSSGDSSNLPNPPATKPSVPSNPLSPQTGRPAPSASLIPSVSNGSLKFQSPTHTGKGHHLSFSLQTQNGRAAPSSSSAPPPPPASPTSLNQGAKSIRTIHTPSLTSYKAQNGSSSKATPSTAKETS</sequence>